<dbReference type="Pfam" id="PF02799">
    <property type="entry name" value="NMT_C"/>
    <property type="match status" value="1"/>
</dbReference>
<evidence type="ECO:0000256" key="10">
    <source>
        <dbReference type="RuleBase" id="RU000586"/>
    </source>
</evidence>
<evidence type="ECO:0000256" key="7">
    <source>
        <dbReference type="ARBA" id="ARBA00023136"/>
    </source>
</evidence>
<dbReference type="SUPFAM" id="SSF55729">
    <property type="entry name" value="Acyl-CoA N-acyltransferases (Nat)"/>
    <property type="match status" value="2"/>
</dbReference>
<dbReference type="InterPro" id="IPR016181">
    <property type="entry name" value="Acyl_CoA_acyltransferase"/>
</dbReference>
<evidence type="ECO:0000256" key="6">
    <source>
        <dbReference type="ARBA" id="ARBA00022679"/>
    </source>
</evidence>
<evidence type="ECO:0000256" key="3">
    <source>
        <dbReference type="ARBA" id="ARBA00009469"/>
    </source>
</evidence>
<dbReference type="InterPro" id="IPR022676">
    <property type="entry name" value="NMT_N"/>
</dbReference>
<dbReference type="Ensembl" id="ENSELUT00000070013.2">
    <property type="protein sequence ID" value="ENSELUP00000072529.2"/>
    <property type="gene ID" value="ENSELUG00000005116.3"/>
</dbReference>
<dbReference type="InterPro" id="IPR000903">
    <property type="entry name" value="NMT"/>
</dbReference>
<evidence type="ECO:0000256" key="2">
    <source>
        <dbReference type="ARBA" id="ARBA00004514"/>
    </source>
</evidence>
<dbReference type="Pfam" id="PF01233">
    <property type="entry name" value="NMT"/>
    <property type="match status" value="1"/>
</dbReference>
<sequence length="463" mass="52717">MMDSSPHDKNSREESGGGQKTRKKQKKSKEDAWRPDEPKDPFAMLNALPEEKQQEIQRALHLFSLGKGLPKTMEEASRQPHPFWDTQPVPRLVDGNPTTHGPIEVDKPVVREEPYSLPPGFTWAPLDLGDPVVLRELCTFLNEHYREEDDNTARFDYSPEYLLWALCPPGWLPQWHCGVRVNTNQKLVGFIAALPANIRIYDTEKKMVRVNFLCVHKKLRSKRMAPVLIREVTRRVNLRGVYQAVFTANGVLTRPVATCRYWHRPLNIRKLIDVNFPLSTLTGNMTLQRALKLNRLPEAPKTAGLRAMTRDDVARVCALLQGYLEKFHLTPILSEEEVEHWLLPRESVIDTYLVESSGGVLTDLVSFYTVESTVMNHPLHAGLKAAHSFCSVTTSTPLTDLMEDALVLAKAKGFDVFTVLDLMENTSFLEKLRFGIGEKSVHYYLYNWRCPSMSMDTVGLVLP</sequence>
<dbReference type="KEGG" id="els:105030374"/>
<evidence type="ECO:0000256" key="1">
    <source>
        <dbReference type="ARBA" id="ARBA00004170"/>
    </source>
</evidence>
<dbReference type="Proteomes" id="UP000265140">
    <property type="component" value="Chromosome 5"/>
</dbReference>
<keyword evidence="7" id="KW-0472">Membrane</keyword>
<dbReference type="FunFam" id="3.40.630.170:FF:000003">
    <property type="entry name" value="Glycylpeptide N-tetradecanoyltransferase"/>
    <property type="match status" value="1"/>
</dbReference>
<feature type="compositionally biased region" description="Basic and acidic residues" evidence="12">
    <location>
        <begin position="28"/>
        <end position="40"/>
    </location>
</feature>
<dbReference type="GO" id="GO:0016020">
    <property type="term" value="C:membrane"/>
    <property type="evidence" value="ECO:0007669"/>
    <property type="project" value="UniProtKB-SubCell"/>
</dbReference>
<reference evidence="16" key="1">
    <citation type="journal article" date="2014" name="PLoS ONE">
        <title>The genome and linkage map of the northern pike (Esox lucius): conserved synteny revealed between the salmonid sister group and the Neoteleostei.</title>
        <authorList>
            <person name="Rondeau E.B."/>
            <person name="Minkley D.R."/>
            <person name="Leong J.S."/>
            <person name="Messmer A.M."/>
            <person name="Jantzen J.R."/>
            <person name="von Schalburg K.R."/>
            <person name="Lemon C."/>
            <person name="Bird N.H."/>
            <person name="Koop B.F."/>
        </authorList>
    </citation>
    <scope>NUCLEOTIDE SEQUENCE</scope>
</reference>
<reference evidence="15" key="4">
    <citation type="submission" date="2025-09" db="UniProtKB">
        <authorList>
            <consortium name="Ensembl"/>
        </authorList>
    </citation>
    <scope>IDENTIFICATION</scope>
</reference>
<comment type="catalytic activity">
    <reaction evidence="9 10">
        <text>N-terminal glycyl-[protein] + tetradecanoyl-CoA = N-tetradecanoylglycyl-[protein] + CoA + H(+)</text>
        <dbReference type="Rhea" id="RHEA:15521"/>
        <dbReference type="Rhea" id="RHEA-COMP:12666"/>
        <dbReference type="Rhea" id="RHEA-COMP:12667"/>
        <dbReference type="ChEBI" id="CHEBI:15378"/>
        <dbReference type="ChEBI" id="CHEBI:57287"/>
        <dbReference type="ChEBI" id="CHEBI:57385"/>
        <dbReference type="ChEBI" id="CHEBI:64723"/>
        <dbReference type="ChEBI" id="CHEBI:133050"/>
        <dbReference type="EC" id="2.3.1.97"/>
    </reaction>
</comment>
<dbReference type="GeneID" id="105030374"/>
<reference evidence="15" key="3">
    <citation type="submission" date="2025-08" db="UniProtKB">
        <authorList>
            <consortium name="Ensembl"/>
        </authorList>
    </citation>
    <scope>IDENTIFICATION</scope>
</reference>
<proteinExistence type="inferred from homology"/>
<feature type="domain" description="Glycylpeptide N-tetradecanoyltransferase C-terminal" evidence="14">
    <location>
        <begin position="278"/>
        <end position="454"/>
    </location>
</feature>
<dbReference type="Bgee" id="ENSELUG00000005116">
    <property type="expression patterns" value="Expressed in mesonephros and 7 other cell types or tissues"/>
</dbReference>
<dbReference type="AlphaFoldDB" id="A0A6Q2Z2G6"/>
<evidence type="ECO:0000256" key="9">
    <source>
        <dbReference type="ARBA" id="ARBA00048276"/>
    </source>
</evidence>
<dbReference type="OMA" id="QIYDTER"/>
<evidence type="ECO:0000313" key="16">
    <source>
        <dbReference type="Proteomes" id="UP000265140"/>
    </source>
</evidence>
<keyword evidence="4" id="KW-0963">Cytoplasm</keyword>
<evidence type="ECO:0000259" key="14">
    <source>
        <dbReference type="Pfam" id="PF02799"/>
    </source>
</evidence>
<dbReference type="InParanoid" id="A0A6Q2Z2G6"/>
<keyword evidence="16" id="KW-1185">Reference proteome</keyword>
<evidence type="ECO:0000256" key="5">
    <source>
        <dbReference type="ARBA" id="ARBA00022553"/>
    </source>
</evidence>
<dbReference type="RefSeq" id="XP_010902513.2">
    <property type="nucleotide sequence ID" value="XM_010904211.4"/>
</dbReference>
<name>A0A6Q2Z2G6_ESOLU</name>
<keyword evidence="6 10" id="KW-0808">Transferase</keyword>
<feature type="compositionally biased region" description="Basic and acidic residues" evidence="12">
    <location>
        <begin position="1"/>
        <end position="15"/>
    </location>
</feature>
<evidence type="ECO:0000313" key="15">
    <source>
        <dbReference type="Ensembl" id="ENSELUP00000072529.2"/>
    </source>
</evidence>
<evidence type="ECO:0000256" key="4">
    <source>
        <dbReference type="ARBA" id="ARBA00022490"/>
    </source>
</evidence>
<feature type="domain" description="Glycylpeptide N-tetradecanoyltransferase N-terminal" evidence="13">
    <location>
        <begin position="109"/>
        <end position="259"/>
    </location>
</feature>
<evidence type="ECO:0000256" key="8">
    <source>
        <dbReference type="ARBA" id="ARBA00023315"/>
    </source>
</evidence>
<dbReference type="OrthoDB" id="60315at2759"/>
<organism evidence="15 16">
    <name type="scientific">Esox lucius</name>
    <name type="common">Northern pike</name>
    <dbReference type="NCBI Taxonomy" id="8010"/>
    <lineage>
        <taxon>Eukaryota</taxon>
        <taxon>Metazoa</taxon>
        <taxon>Chordata</taxon>
        <taxon>Craniata</taxon>
        <taxon>Vertebrata</taxon>
        <taxon>Euteleostomi</taxon>
        <taxon>Actinopterygii</taxon>
        <taxon>Neopterygii</taxon>
        <taxon>Teleostei</taxon>
        <taxon>Protacanthopterygii</taxon>
        <taxon>Esociformes</taxon>
        <taxon>Esocidae</taxon>
        <taxon>Esox</taxon>
    </lineage>
</organism>
<accession>A0A6Q2Z2G6</accession>
<feature type="region of interest" description="Disordered" evidence="12">
    <location>
        <begin position="1"/>
        <end position="44"/>
    </location>
</feature>
<dbReference type="InterPro" id="IPR022677">
    <property type="entry name" value="NMT_C"/>
</dbReference>
<dbReference type="Gene3D" id="3.40.630.170">
    <property type="match status" value="1"/>
</dbReference>
<keyword evidence="8 10" id="KW-0012">Acyltransferase</keyword>
<reference evidence="15" key="2">
    <citation type="submission" date="2020-02" db="EMBL/GenBank/DDBJ databases">
        <title>Esox lucius (northern pike) genome, fEsoLuc1, primary haplotype.</title>
        <authorList>
            <person name="Myers G."/>
            <person name="Karagic N."/>
            <person name="Meyer A."/>
            <person name="Pippel M."/>
            <person name="Reichard M."/>
            <person name="Winkler S."/>
            <person name="Tracey A."/>
            <person name="Sims Y."/>
            <person name="Howe K."/>
            <person name="Rhie A."/>
            <person name="Formenti G."/>
            <person name="Durbin R."/>
            <person name="Fedrigo O."/>
            <person name="Jarvis E.D."/>
        </authorList>
    </citation>
    <scope>NUCLEOTIDE SEQUENCE [LARGE SCALE GENOMIC DNA]</scope>
</reference>
<evidence type="ECO:0000256" key="11">
    <source>
        <dbReference type="RuleBase" id="RU004178"/>
    </source>
</evidence>
<dbReference type="GO" id="GO:0004379">
    <property type="term" value="F:glycylpeptide N-tetradecanoyltransferase activity"/>
    <property type="evidence" value="ECO:0007669"/>
    <property type="project" value="UniProtKB-EC"/>
</dbReference>
<dbReference type="PIRSF" id="PIRSF015892">
    <property type="entry name" value="N-myristl_transf"/>
    <property type="match status" value="1"/>
</dbReference>
<dbReference type="GO" id="GO:0005829">
    <property type="term" value="C:cytosol"/>
    <property type="evidence" value="ECO:0007669"/>
    <property type="project" value="UniProtKB-SubCell"/>
</dbReference>
<dbReference type="PANTHER" id="PTHR11377">
    <property type="entry name" value="N-MYRISTOYL TRANSFERASE"/>
    <property type="match status" value="1"/>
</dbReference>
<dbReference type="EC" id="2.3.1.97" evidence="10"/>
<dbReference type="PANTHER" id="PTHR11377:SF7">
    <property type="entry name" value="GLYCYLPEPTIDE N-TETRADECANOYLTRANSFERASE 1"/>
    <property type="match status" value="1"/>
</dbReference>
<evidence type="ECO:0000256" key="12">
    <source>
        <dbReference type="SAM" id="MobiDB-lite"/>
    </source>
</evidence>
<comment type="function">
    <text evidence="10">Adds a myristoyl group to the N-terminal glycine residue of certain cellular proteins.</text>
</comment>
<dbReference type="GeneTree" id="ENSGT00390000017837"/>
<comment type="similarity">
    <text evidence="3 11">Belongs to the NMT family.</text>
</comment>
<keyword evidence="5" id="KW-0597">Phosphoprotein</keyword>
<evidence type="ECO:0000259" key="13">
    <source>
        <dbReference type="Pfam" id="PF01233"/>
    </source>
</evidence>
<comment type="subcellular location">
    <subcellularLocation>
        <location evidence="2">Cytoplasm</location>
        <location evidence="2">Cytosol</location>
    </subcellularLocation>
    <subcellularLocation>
        <location evidence="1">Membrane</location>
        <topology evidence="1">Peripheral membrane protein</topology>
    </subcellularLocation>
</comment>
<protein>
    <recommendedName>
        <fullName evidence="10">Glycylpeptide N-tetradecanoyltransferase</fullName>
        <ecNumber evidence="10">2.3.1.97</ecNumber>
    </recommendedName>
</protein>